<evidence type="ECO:0000313" key="2">
    <source>
        <dbReference type="Proteomes" id="UP000198555"/>
    </source>
</evidence>
<name>A0A1H6IGD9_9FLAO</name>
<accession>A0A1H6IGD9</accession>
<dbReference type="STRING" id="420404.SAMN05421793_10523"/>
<proteinExistence type="predicted"/>
<keyword evidence="2" id="KW-1185">Reference proteome</keyword>
<reference evidence="2" key="1">
    <citation type="submission" date="2016-10" db="EMBL/GenBank/DDBJ databases">
        <authorList>
            <person name="Varghese N."/>
            <person name="Submissions S."/>
        </authorList>
    </citation>
    <scope>NUCLEOTIDE SEQUENCE [LARGE SCALE GENOMIC DNA]</scope>
    <source>
        <strain evidence="2">DSM 19326</strain>
    </source>
</reference>
<organism evidence="1 2">
    <name type="scientific">Epilithonimonas hominis</name>
    <dbReference type="NCBI Taxonomy" id="420404"/>
    <lineage>
        <taxon>Bacteria</taxon>
        <taxon>Pseudomonadati</taxon>
        <taxon>Bacteroidota</taxon>
        <taxon>Flavobacteriia</taxon>
        <taxon>Flavobacteriales</taxon>
        <taxon>Weeksellaceae</taxon>
        <taxon>Chryseobacterium group</taxon>
        <taxon>Epilithonimonas</taxon>
    </lineage>
</organism>
<dbReference type="EMBL" id="FNWX01000005">
    <property type="protein sequence ID" value="SEH45317.1"/>
    <property type="molecule type" value="Genomic_DNA"/>
</dbReference>
<gene>
    <name evidence="1" type="ORF">SAMN05421793_10523</name>
</gene>
<evidence type="ECO:0000313" key="1">
    <source>
        <dbReference type="EMBL" id="SEH45317.1"/>
    </source>
</evidence>
<dbReference type="AlphaFoldDB" id="A0A1H6IGD9"/>
<protein>
    <submittedName>
        <fullName evidence="1">Uncharacterized protein</fullName>
    </submittedName>
</protein>
<sequence>MTYTRNIVKIRLILARLKRLIITRYLITDRLQVNI</sequence>
<dbReference type="Proteomes" id="UP000198555">
    <property type="component" value="Unassembled WGS sequence"/>
</dbReference>